<name>A0ABP8X0S5_9MICO</name>
<feature type="transmembrane region" description="Helical" evidence="2">
    <location>
        <begin position="209"/>
        <end position="227"/>
    </location>
</feature>
<dbReference type="RefSeq" id="WP_253875958.1">
    <property type="nucleotide sequence ID" value="NZ_BAABHM010000010.1"/>
</dbReference>
<feature type="region of interest" description="Disordered" evidence="1">
    <location>
        <begin position="111"/>
        <end position="137"/>
    </location>
</feature>
<keyword evidence="2" id="KW-1133">Transmembrane helix</keyword>
<keyword evidence="2" id="KW-0472">Membrane</keyword>
<dbReference type="Proteomes" id="UP001500843">
    <property type="component" value="Unassembled WGS sequence"/>
</dbReference>
<feature type="transmembrane region" description="Helical" evidence="2">
    <location>
        <begin position="258"/>
        <end position="277"/>
    </location>
</feature>
<reference evidence="4" key="1">
    <citation type="journal article" date="2019" name="Int. J. Syst. Evol. Microbiol.">
        <title>The Global Catalogue of Microorganisms (GCM) 10K type strain sequencing project: providing services to taxonomists for standard genome sequencing and annotation.</title>
        <authorList>
            <consortium name="The Broad Institute Genomics Platform"/>
            <consortium name="The Broad Institute Genome Sequencing Center for Infectious Disease"/>
            <person name="Wu L."/>
            <person name="Ma J."/>
        </authorList>
    </citation>
    <scope>NUCLEOTIDE SEQUENCE [LARGE SCALE GENOMIC DNA]</scope>
    <source>
        <strain evidence="4">JCM 17975</strain>
    </source>
</reference>
<proteinExistence type="predicted"/>
<comment type="caution">
    <text evidence="3">The sequence shown here is derived from an EMBL/GenBank/DDBJ whole genome shotgun (WGS) entry which is preliminary data.</text>
</comment>
<protein>
    <submittedName>
        <fullName evidence="3">Uncharacterized protein</fullName>
    </submittedName>
</protein>
<accession>A0ABP8X0S5</accession>
<dbReference type="EMBL" id="BAABHM010000010">
    <property type="protein sequence ID" value="GAA4697831.1"/>
    <property type="molecule type" value="Genomic_DNA"/>
</dbReference>
<feature type="region of interest" description="Disordered" evidence="1">
    <location>
        <begin position="1"/>
        <end position="20"/>
    </location>
</feature>
<sequence length="487" mass="51114">MSDTQWEELDGEPGTVQAKGRSYTELAEAITRSVTTLQQIVDDTNTTAKSMEKTRKLAGEVREDIEKAKDRYSYTGEALTTYGAALRSAKDEADPAAARLKTLRADLETAQATAQSAENGVDDLPKDASDDDKTDANRAQTNANNAVSTLQGQITQAETEWNGGHGDKDTAARSAVSKIEEVVTGDKVNGLKDSGWDKFKNVVKGIYKVFKIVCDIAGILAIFLSWVPILGQVLLVLAAIGSIIAIVENIVKFSRGEIGFGAMLAGVGLGVLGLFGGKAIGSFAKYAKARSVVSTAGRMSNTAAKARFGKALLKTSRKTMAMTKGQRVTEVLKSPFVRGAGDKAVAGMVKNGLYKNAFKSWQGAKFPMPYKDGAARFAVGNDDVVDMMTHFSQTGLRIDRATSNAQSIATVGAVFVQGANLTNGAVKLGNSISGGDGWGIYGDGASMATGPAGGEWGKIIGLPGNINNAVTGVSDVTGNNGYVAGKW</sequence>
<evidence type="ECO:0000256" key="2">
    <source>
        <dbReference type="SAM" id="Phobius"/>
    </source>
</evidence>
<feature type="transmembrane region" description="Helical" evidence="2">
    <location>
        <begin position="233"/>
        <end position="251"/>
    </location>
</feature>
<evidence type="ECO:0000313" key="4">
    <source>
        <dbReference type="Proteomes" id="UP001500843"/>
    </source>
</evidence>
<gene>
    <name evidence="3" type="ORF">GCM10023198_17570</name>
</gene>
<keyword evidence="4" id="KW-1185">Reference proteome</keyword>
<dbReference type="Gene3D" id="1.20.120.330">
    <property type="entry name" value="Nucleotidyltransferases domain 2"/>
    <property type="match status" value="1"/>
</dbReference>
<evidence type="ECO:0000313" key="3">
    <source>
        <dbReference type="EMBL" id="GAA4697831.1"/>
    </source>
</evidence>
<organism evidence="3 4">
    <name type="scientific">Promicromonospora umidemergens</name>
    <dbReference type="NCBI Taxonomy" id="629679"/>
    <lineage>
        <taxon>Bacteria</taxon>
        <taxon>Bacillati</taxon>
        <taxon>Actinomycetota</taxon>
        <taxon>Actinomycetes</taxon>
        <taxon>Micrococcales</taxon>
        <taxon>Promicromonosporaceae</taxon>
        <taxon>Promicromonospora</taxon>
    </lineage>
</organism>
<keyword evidence="2" id="KW-0812">Transmembrane</keyword>
<evidence type="ECO:0000256" key="1">
    <source>
        <dbReference type="SAM" id="MobiDB-lite"/>
    </source>
</evidence>
<feature type="compositionally biased region" description="Acidic residues" evidence="1">
    <location>
        <begin position="1"/>
        <end position="11"/>
    </location>
</feature>